<dbReference type="SUPFAM" id="SSF53335">
    <property type="entry name" value="S-adenosyl-L-methionine-dependent methyltransferases"/>
    <property type="match status" value="1"/>
</dbReference>
<dbReference type="InterPro" id="IPR012327">
    <property type="entry name" value="MeTrfase_D12"/>
</dbReference>
<comment type="caution">
    <text evidence="9">The sequence shown here is derived from an EMBL/GenBank/DDBJ whole genome shotgun (WGS) entry which is preliminary data.</text>
</comment>
<evidence type="ECO:0000256" key="2">
    <source>
        <dbReference type="ARBA" id="ARBA00011900"/>
    </source>
</evidence>
<accession>F5SZQ9</accession>
<dbReference type="InterPro" id="IPR023095">
    <property type="entry name" value="Ade_MeTrfase_dom_2"/>
</dbReference>
<dbReference type="PROSITE" id="PS00092">
    <property type="entry name" value="N6_MTASE"/>
    <property type="match status" value="1"/>
</dbReference>
<dbReference type="PIRSF" id="PIRSF000398">
    <property type="entry name" value="M_m6A_EcoRV"/>
    <property type="match status" value="1"/>
</dbReference>
<dbReference type="Pfam" id="PF02086">
    <property type="entry name" value="MethyltransfD12"/>
    <property type="match status" value="1"/>
</dbReference>
<feature type="binding site" evidence="7">
    <location>
        <position position="61"/>
    </location>
    <ligand>
        <name>S-adenosyl-L-methionine</name>
        <dbReference type="ChEBI" id="CHEBI:59789"/>
    </ligand>
</feature>
<evidence type="ECO:0000256" key="6">
    <source>
        <dbReference type="ARBA" id="ARBA00047942"/>
    </source>
</evidence>
<evidence type="ECO:0000256" key="7">
    <source>
        <dbReference type="PIRSR" id="PIRSR000398-1"/>
    </source>
</evidence>
<organism evidence="9 10">
    <name type="scientific">Methylophaga aminisulfidivorans MP</name>
    <dbReference type="NCBI Taxonomy" id="1026882"/>
    <lineage>
        <taxon>Bacteria</taxon>
        <taxon>Pseudomonadati</taxon>
        <taxon>Pseudomonadota</taxon>
        <taxon>Gammaproteobacteria</taxon>
        <taxon>Thiotrichales</taxon>
        <taxon>Piscirickettsiaceae</taxon>
        <taxon>Methylophaga</taxon>
    </lineage>
</organism>
<comment type="similarity">
    <text evidence="1 8">Belongs to the N(4)/N(6)-methyltransferase family.</text>
</comment>
<dbReference type="GO" id="GO:0043565">
    <property type="term" value="F:sequence-specific DNA binding"/>
    <property type="evidence" value="ECO:0007669"/>
    <property type="project" value="TreeGrafter"/>
</dbReference>
<dbReference type="EC" id="2.1.1.72" evidence="2 8"/>
<sequence length="289" mass="32977">MTRNARVVKNVPSLIKWTGSKRSQAYAISQLAPNFNRYIEPFLGSGAILHTAAHPGALGNDIYKPLIDLWCLVRDNPEELVNDYSVKWQHLNEELLTIDHTKLNSTRTIPEYYYSIRKKFNESPNALDLNFLMRTCVNGIVRFNDKGEFNNSFHLSRKGMQPERFSSIVHAWNPLLNGVSFTNTDYKECLAQATKGDFVYLDPPYAATKSRYASLLEPEELFSELEQLSIRGVNWALSYDGKRGDTDLTQDLPKELYTKHLYLNSGNSAVKKVLSGPIENVQEALYINY</sequence>
<dbReference type="eggNOG" id="COG0338">
    <property type="taxonomic scope" value="Bacteria"/>
</dbReference>
<evidence type="ECO:0000256" key="4">
    <source>
        <dbReference type="ARBA" id="ARBA00022679"/>
    </source>
</evidence>
<dbReference type="OrthoDB" id="9805629at2"/>
<feature type="binding site" evidence="7">
    <location>
        <position position="21"/>
    </location>
    <ligand>
        <name>S-adenosyl-L-methionine</name>
        <dbReference type="ChEBI" id="CHEBI:59789"/>
    </ligand>
</feature>
<dbReference type="GO" id="GO:0009007">
    <property type="term" value="F:site-specific DNA-methyltransferase (adenine-specific) activity"/>
    <property type="evidence" value="ECO:0007669"/>
    <property type="project" value="UniProtKB-UniRule"/>
</dbReference>
<dbReference type="InterPro" id="IPR012263">
    <property type="entry name" value="M_m6A_EcoRV"/>
</dbReference>
<gene>
    <name evidence="9" type="ORF">MAMP_01149</name>
</gene>
<dbReference type="GO" id="GO:1904047">
    <property type="term" value="F:S-adenosyl-L-methionine binding"/>
    <property type="evidence" value="ECO:0007669"/>
    <property type="project" value="TreeGrafter"/>
</dbReference>
<dbReference type="STRING" id="1026882.MAMP_01149"/>
<dbReference type="GO" id="GO:0006298">
    <property type="term" value="P:mismatch repair"/>
    <property type="evidence" value="ECO:0007669"/>
    <property type="project" value="TreeGrafter"/>
</dbReference>
<dbReference type="AlphaFoldDB" id="F5SZQ9"/>
<dbReference type="InterPro" id="IPR002052">
    <property type="entry name" value="DNA_methylase_N6_adenine_CS"/>
</dbReference>
<dbReference type="REBASE" id="38932">
    <property type="entry name" value="M1.MamMPORF1149P"/>
</dbReference>
<protein>
    <recommendedName>
        <fullName evidence="2 8">Site-specific DNA-methyltransferase (adenine-specific)</fullName>
        <ecNumber evidence="2 8">2.1.1.72</ecNumber>
    </recommendedName>
</protein>
<dbReference type="PANTHER" id="PTHR30481:SF3">
    <property type="entry name" value="DNA ADENINE METHYLASE"/>
    <property type="match status" value="1"/>
</dbReference>
<dbReference type="Gene3D" id="1.10.1020.10">
    <property type="entry name" value="Adenine-specific Methyltransferase, Domain 2"/>
    <property type="match status" value="1"/>
</dbReference>
<keyword evidence="5 8" id="KW-0949">S-adenosyl-L-methionine</keyword>
<dbReference type="InterPro" id="IPR029063">
    <property type="entry name" value="SAM-dependent_MTases_sf"/>
</dbReference>
<keyword evidence="10" id="KW-1185">Reference proteome</keyword>
<dbReference type="PRINTS" id="PR00505">
    <property type="entry name" value="D12N6MTFRASE"/>
</dbReference>
<dbReference type="GO" id="GO:0032259">
    <property type="term" value="P:methylation"/>
    <property type="evidence" value="ECO:0007669"/>
    <property type="project" value="UniProtKB-KW"/>
</dbReference>
<dbReference type="GO" id="GO:0009307">
    <property type="term" value="P:DNA restriction-modification system"/>
    <property type="evidence" value="ECO:0007669"/>
    <property type="project" value="InterPro"/>
</dbReference>
<evidence type="ECO:0000256" key="3">
    <source>
        <dbReference type="ARBA" id="ARBA00022603"/>
    </source>
</evidence>
<keyword evidence="4 8" id="KW-0808">Transferase</keyword>
<evidence type="ECO:0000256" key="5">
    <source>
        <dbReference type="ARBA" id="ARBA00022691"/>
    </source>
</evidence>
<feature type="binding site" evidence="7">
    <location>
        <position position="17"/>
    </location>
    <ligand>
        <name>S-adenosyl-L-methionine</name>
        <dbReference type="ChEBI" id="CHEBI:59789"/>
    </ligand>
</feature>
<evidence type="ECO:0000313" key="10">
    <source>
        <dbReference type="Proteomes" id="UP000003544"/>
    </source>
</evidence>
<comment type="catalytic activity">
    <reaction evidence="6 8">
        <text>a 2'-deoxyadenosine in DNA + S-adenosyl-L-methionine = an N(6)-methyl-2'-deoxyadenosine in DNA + S-adenosyl-L-homocysteine + H(+)</text>
        <dbReference type="Rhea" id="RHEA:15197"/>
        <dbReference type="Rhea" id="RHEA-COMP:12418"/>
        <dbReference type="Rhea" id="RHEA-COMP:12419"/>
        <dbReference type="ChEBI" id="CHEBI:15378"/>
        <dbReference type="ChEBI" id="CHEBI:57856"/>
        <dbReference type="ChEBI" id="CHEBI:59789"/>
        <dbReference type="ChEBI" id="CHEBI:90615"/>
        <dbReference type="ChEBI" id="CHEBI:90616"/>
        <dbReference type="EC" id="2.1.1.72"/>
    </reaction>
</comment>
<name>F5SZQ9_9GAMM</name>
<feature type="binding site" evidence="7">
    <location>
        <position position="202"/>
    </location>
    <ligand>
        <name>S-adenosyl-L-methionine</name>
        <dbReference type="ChEBI" id="CHEBI:59789"/>
    </ligand>
</feature>
<evidence type="ECO:0000256" key="8">
    <source>
        <dbReference type="RuleBase" id="RU361257"/>
    </source>
</evidence>
<keyword evidence="3 8" id="KW-0489">Methyltransferase</keyword>
<dbReference type="NCBIfam" id="TIGR00571">
    <property type="entry name" value="dam"/>
    <property type="match status" value="1"/>
</dbReference>
<dbReference type="Proteomes" id="UP000003544">
    <property type="component" value="Unassembled WGS sequence"/>
</dbReference>
<dbReference type="Gene3D" id="3.40.50.150">
    <property type="entry name" value="Vaccinia Virus protein VP39"/>
    <property type="match status" value="1"/>
</dbReference>
<dbReference type="RefSeq" id="WP_007144372.1">
    <property type="nucleotide sequence ID" value="NZ_AFIG01000001.1"/>
</dbReference>
<evidence type="ECO:0000256" key="1">
    <source>
        <dbReference type="ARBA" id="ARBA00006594"/>
    </source>
</evidence>
<reference evidence="9 10" key="1">
    <citation type="journal article" date="2011" name="J. Bacteriol.">
        <title>Draft genome sequence of Methylophaga aminisulfidivorans MP T.</title>
        <authorList>
            <person name="Han G.H."/>
            <person name="Kim W."/>
            <person name="Chun J."/>
            <person name="Kim S.W."/>
        </authorList>
    </citation>
    <scope>NUCLEOTIDE SEQUENCE [LARGE SCALE GENOMIC DNA]</scope>
    <source>
        <strain evidence="10">MP(T)</strain>
    </source>
</reference>
<dbReference type="EMBL" id="AFIG01000001">
    <property type="protein sequence ID" value="EGL54486.1"/>
    <property type="molecule type" value="Genomic_DNA"/>
</dbReference>
<dbReference type="PANTHER" id="PTHR30481">
    <property type="entry name" value="DNA ADENINE METHYLASE"/>
    <property type="match status" value="1"/>
</dbReference>
<proteinExistence type="inferred from homology"/>
<evidence type="ECO:0000313" key="9">
    <source>
        <dbReference type="EMBL" id="EGL54486.1"/>
    </source>
</evidence>